<proteinExistence type="predicted"/>
<sequence>RLGAKVSDRVVRWTKVCSSLLDLDAACRRSEARTFAQLAGEWHDAYGALARFRGDVLEMIEDGEASAVQVQQNGQEARVSVLLYSDFWQANFQDGQLWWSSGEVWTHSSRSDARSGNPGPSKRRWYCRGDGRA</sequence>
<dbReference type="EMBL" id="CAUJNA010001307">
    <property type="protein sequence ID" value="CAJ1385945.1"/>
    <property type="molecule type" value="Genomic_DNA"/>
</dbReference>
<keyword evidence="3" id="KW-1185">Reference proteome</keyword>
<feature type="non-terminal residue" evidence="2">
    <location>
        <position position="1"/>
    </location>
</feature>
<evidence type="ECO:0000313" key="3">
    <source>
        <dbReference type="Proteomes" id="UP001178507"/>
    </source>
</evidence>
<evidence type="ECO:0000313" key="2">
    <source>
        <dbReference type="EMBL" id="CAJ1385945.1"/>
    </source>
</evidence>
<reference evidence="2" key="1">
    <citation type="submission" date="2023-08" db="EMBL/GenBank/DDBJ databases">
        <authorList>
            <person name="Chen Y."/>
            <person name="Shah S."/>
            <person name="Dougan E. K."/>
            <person name="Thang M."/>
            <person name="Chan C."/>
        </authorList>
    </citation>
    <scope>NUCLEOTIDE SEQUENCE</scope>
</reference>
<organism evidence="2 3">
    <name type="scientific">Effrenium voratum</name>
    <dbReference type="NCBI Taxonomy" id="2562239"/>
    <lineage>
        <taxon>Eukaryota</taxon>
        <taxon>Sar</taxon>
        <taxon>Alveolata</taxon>
        <taxon>Dinophyceae</taxon>
        <taxon>Suessiales</taxon>
        <taxon>Symbiodiniaceae</taxon>
        <taxon>Effrenium</taxon>
    </lineage>
</organism>
<dbReference type="AlphaFoldDB" id="A0AA36IFT5"/>
<comment type="caution">
    <text evidence="2">The sequence shown here is derived from an EMBL/GenBank/DDBJ whole genome shotgun (WGS) entry which is preliminary data.</text>
</comment>
<feature type="region of interest" description="Disordered" evidence="1">
    <location>
        <begin position="107"/>
        <end position="133"/>
    </location>
</feature>
<evidence type="ECO:0000256" key="1">
    <source>
        <dbReference type="SAM" id="MobiDB-lite"/>
    </source>
</evidence>
<accession>A0AA36IFT5</accession>
<name>A0AA36IFT5_9DINO</name>
<protein>
    <submittedName>
        <fullName evidence="2">Uncharacterized protein</fullName>
    </submittedName>
</protein>
<dbReference type="Proteomes" id="UP001178507">
    <property type="component" value="Unassembled WGS sequence"/>
</dbReference>
<gene>
    <name evidence="2" type="ORF">EVOR1521_LOCUS12422</name>
</gene>